<name>A0A397JN23_9GLOM</name>
<protein>
    <submittedName>
        <fullName evidence="1">Uncharacterized protein</fullName>
    </submittedName>
</protein>
<sequence length="124" mass="14069">MTEVDIKSVINETIVKAMNRDNINADLSQKFCEKLEASTNLQELRESIKTATKSFTEQLNTIRVVSSICRQVRSKKILISLSQLLKIVKPKIHQEIINSIANPDIAKSENNVGNRGYYCENNDM</sequence>
<dbReference type="EMBL" id="PQFF01000014">
    <property type="protein sequence ID" value="RHZ89321.1"/>
    <property type="molecule type" value="Genomic_DNA"/>
</dbReference>
<dbReference type="OrthoDB" id="2430025at2759"/>
<organism evidence="1 2">
    <name type="scientific">Diversispora epigaea</name>
    <dbReference type="NCBI Taxonomy" id="1348612"/>
    <lineage>
        <taxon>Eukaryota</taxon>
        <taxon>Fungi</taxon>
        <taxon>Fungi incertae sedis</taxon>
        <taxon>Mucoromycota</taxon>
        <taxon>Glomeromycotina</taxon>
        <taxon>Glomeromycetes</taxon>
        <taxon>Diversisporales</taxon>
        <taxon>Diversisporaceae</taxon>
        <taxon>Diversispora</taxon>
    </lineage>
</organism>
<accession>A0A397JN23</accession>
<keyword evidence="2" id="KW-1185">Reference proteome</keyword>
<evidence type="ECO:0000313" key="2">
    <source>
        <dbReference type="Proteomes" id="UP000266861"/>
    </source>
</evidence>
<dbReference type="Proteomes" id="UP000266861">
    <property type="component" value="Unassembled WGS sequence"/>
</dbReference>
<gene>
    <name evidence="1" type="ORF">Glove_16g152</name>
</gene>
<reference evidence="1 2" key="1">
    <citation type="submission" date="2018-08" db="EMBL/GenBank/DDBJ databases">
        <title>Genome and evolution of the arbuscular mycorrhizal fungus Diversispora epigaea (formerly Glomus versiforme) and its bacterial endosymbionts.</title>
        <authorList>
            <person name="Sun X."/>
            <person name="Fei Z."/>
            <person name="Harrison M."/>
        </authorList>
    </citation>
    <scope>NUCLEOTIDE SEQUENCE [LARGE SCALE GENOMIC DNA]</scope>
    <source>
        <strain evidence="1 2">IT104</strain>
    </source>
</reference>
<evidence type="ECO:0000313" key="1">
    <source>
        <dbReference type="EMBL" id="RHZ89321.1"/>
    </source>
</evidence>
<dbReference type="AlphaFoldDB" id="A0A397JN23"/>
<comment type="caution">
    <text evidence="1">The sequence shown here is derived from an EMBL/GenBank/DDBJ whole genome shotgun (WGS) entry which is preliminary data.</text>
</comment>
<proteinExistence type="predicted"/>